<dbReference type="OrthoDB" id="185373at2759"/>
<evidence type="ECO:0000313" key="5">
    <source>
        <dbReference type="Proteomes" id="UP000327157"/>
    </source>
</evidence>
<dbReference type="InterPro" id="IPR002885">
    <property type="entry name" value="PPR_rpt"/>
</dbReference>
<organism evidence="4 5">
    <name type="scientific">Pyrus ussuriensis x Pyrus communis</name>
    <dbReference type="NCBI Taxonomy" id="2448454"/>
    <lineage>
        <taxon>Eukaryota</taxon>
        <taxon>Viridiplantae</taxon>
        <taxon>Streptophyta</taxon>
        <taxon>Embryophyta</taxon>
        <taxon>Tracheophyta</taxon>
        <taxon>Spermatophyta</taxon>
        <taxon>Magnoliopsida</taxon>
        <taxon>eudicotyledons</taxon>
        <taxon>Gunneridae</taxon>
        <taxon>Pentapetalae</taxon>
        <taxon>rosids</taxon>
        <taxon>fabids</taxon>
        <taxon>Rosales</taxon>
        <taxon>Rosaceae</taxon>
        <taxon>Amygdaloideae</taxon>
        <taxon>Maleae</taxon>
        <taxon>Pyrus</taxon>
    </lineage>
</organism>
<feature type="repeat" description="PPR" evidence="3">
    <location>
        <begin position="312"/>
        <end position="347"/>
    </location>
</feature>
<dbReference type="PANTHER" id="PTHR46128">
    <property type="entry name" value="MITOCHONDRIAL GROUP I INTRON SPLICING FACTOR CCM1"/>
    <property type="match status" value="1"/>
</dbReference>
<dbReference type="InterPro" id="IPR011990">
    <property type="entry name" value="TPR-like_helical_dom_sf"/>
</dbReference>
<sequence>MASSSKTASNLSLSDLEQLDDMKYAPKDYDQILQNMLTQESMCAQTIKMIVESTRYGLNLDVAAEIGSQAGNSGIVPKVVPLTAVMDYYASAGRTSDAFKVFLKMLANGITPNAYTYTLIIKALASCSPRDPNFPHFVKFAKMYFVEMLDKGLQPTPGTYIALSEKLDEGRDRKEFGELIKAKRFVLPPDDFHTAERDQEIPFITEGLVEAAFRQRKVFEDATKDTNDKEMQQTFEKMRTNWIVEEAWRMYHGLLKDSQVDQANEFYKQNKRGIIPDVAIHTVVIEAYANAGKAKGALKAYKHMLANGVDPNLYTYSVLIKALTADPDFVLTARKYFLEMLDKGIIPNSDIYEAVSKGAKAEDREYMEFAEAVLAKGIKVLKEKDVSGKERDPEDLGTILLMLECGIPCKAESYNMIIRMLAFHNPCSSAVQYAKKYFLQMLEKGMQPDSGTYTLVMEAIACQSDSKAKVIEEAREFMKQIKDKGLLLDNPSYFEFHDHLEDAVDTFRMFEYATRTDDEEMKEIFLKWRTDREAVMKFGFDMLRGLVDDGYGDEAFELFEPVFETGIYPPIVMHTAIIQAYVAAGKMKGAFEAYLRMLAAKITPNFYTYSVLIKALSADPNLFKSAKVNLLDMMKKKMHPNAGTYTAVFEGFARQGDKGVEEGREFLNEMKGNGFEPNERAVREVLRGRKGEVVEGVMEILFDKSHLPCVSALTNRFQNIMQ</sequence>
<feature type="repeat" description="PPR" evidence="3">
    <location>
        <begin position="570"/>
        <end position="604"/>
    </location>
</feature>
<dbReference type="Proteomes" id="UP000327157">
    <property type="component" value="Chromosome 16"/>
</dbReference>
<reference evidence="4 5" key="1">
    <citation type="submission" date="2019-09" db="EMBL/GenBank/DDBJ databases">
        <authorList>
            <person name="Ou C."/>
        </authorList>
    </citation>
    <scope>NUCLEOTIDE SEQUENCE [LARGE SCALE GENOMIC DNA]</scope>
    <source>
        <strain evidence="4">S2</strain>
        <tissue evidence="4">Leaf</tissue>
    </source>
</reference>
<reference evidence="5" key="2">
    <citation type="submission" date="2019-10" db="EMBL/GenBank/DDBJ databases">
        <title>A de novo genome assembly of a pear dwarfing rootstock.</title>
        <authorList>
            <person name="Wang F."/>
            <person name="Wang J."/>
            <person name="Li S."/>
            <person name="Zhang Y."/>
            <person name="Fang M."/>
            <person name="Ma L."/>
            <person name="Zhao Y."/>
            <person name="Jiang S."/>
        </authorList>
    </citation>
    <scope>NUCLEOTIDE SEQUENCE [LARGE SCALE GENOMIC DNA]</scope>
</reference>
<dbReference type="AlphaFoldDB" id="A0A5N5HIU1"/>
<feature type="repeat" description="PPR" evidence="3">
    <location>
        <begin position="641"/>
        <end position="677"/>
    </location>
</feature>
<proteinExistence type="inferred from homology"/>
<evidence type="ECO:0000256" key="2">
    <source>
        <dbReference type="ARBA" id="ARBA00022737"/>
    </source>
</evidence>
<dbReference type="EMBL" id="SMOL01000160">
    <property type="protein sequence ID" value="KAB2625410.1"/>
    <property type="molecule type" value="Genomic_DNA"/>
</dbReference>
<dbReference type="NCBIfam" id="TIGR00756">
    <property type="entry name" value="PPR"/>
    <property type="match status" value="4"/>
</dbReference>
<dbReference type="PANTHER" id="PTHR46128:SF285">
    <property type="entry name" value="PENTATRICOPEPTIDE REPEAT-CONTAINING PROTEIN"/>
    <property type="match status" value="1"/>
</dbReference>
<gene>
    <name evidence="4" type="ORF">D8674_017070</name>
</gene>
<comment type="caution">
    <text evidence="4">The sequence shown here is derived from an EMBL/GenBank/DDBJ whole genome shotgun (WGS) entry which is preliminary data.</text>
</comment>
<feature type="repeat" description="PPR" evidence="3">
    <location>
        <begin position="78"/>
        <end position="112"/>
    </location>
</feature>
<dbReference type="Pfam" id="PF13041">
    <property type="entry name" value="PPR_2"/>
    <property type="match status" value="3"/>
</dbReference>
<dbReference type="Gene3D" id="1.25.40.10">
    <property type="entry name" value="Tetratricopeptide repeat domain"/>
    <property type="match status" value="5"/>
</dbReference>
<reference evidence="4 5" key="3">
    <citation type="submission" date="2019-11" db="EMBL/GenBank/DDBJ databases">
        <title>A de novo genome assembly of a pear dwarfing rootstock.</title>
        <authorList>
            <person name="Wang F."/>
            <person name="Wang J."/>
            <person name="Li S."/>
            <person name="Zhang Y."/>
            <person name="Fang M."/>
            <person name="Ma L."/>
            <person name="Zhao Y."/>
            <person name="Jiang S."/>
        </authorList>
    </citation>
    <scope>NUCLEOTIDE SEQUENCE [LARGE SCALE GENOMIC DNA]</scope>
    <source>
        <strain evidence="4">S2</strain>
        <tissue evidence="4">Leaf</tissue>
    </source>
</reference>
<evidence type="ECO:0000313" key="4">
    <source>
        <dbReference type="EMBL" id="KAB2625410.1"/>
    </source>
</evidence>
<name>A0A5N5HIU1_9ROSA</name>
<evidence type="ECO:0000256" key="3">
    <source>
        <dbReference type="PROSITE-ProRule" id="PRU00708"/>
    </source>
</evidence>
<protein>
    <submittedName>
        <fullName evidence="4">Pentatricopeptide repeat-containing protein</fullName>
    </submittedName>
</protein>
<dbReference type="PROSITE" id="PS51375">
    <property type="entry name" value="PPR"/>
    <property type="match status" value="5"/>
</dbReference>
<keyword evidence="5" id="KW-1185">Reference proteome</keyword>
<keyword evidence="2" id="KW-0677">Repeat</keyword>
<evidence type="ECO:0000256" key="1">
    <source>
        <dbReference type="ARBA" id="ARBA00007626"/>
    </source>
</evidence>
<dbReference type="InterPro" id="IPR050872">
    <property type="entry name" value="PPR_P_subfamily"/>
</dbReference>
<feature type="repeat" description="PPR" evidence="3">
    <location>
        <begin position="277"/>
        <end position="311"/>
    </location>
</feature>
<comment type="similarity">
    <text evidence="1">Belongs to the PPR family. P subfamily.</text>
</comment>
<accession>A0A5N5HIU1</accession>